<dbReference type="OrthoDB" id="3480774at2"/>
<keyword evidence="1" id="KW-0418">Kinase</keyword>
<dbReference type="GO" id="GO:0005524">
    <property type="term" value="F:ATP binding"/>
    <property type="evidence" value="ECO:0007669"/>
    <property type="project" value="UniProtKB-KW"/>
</dbReference>
<gene>
    <name evidence="4" type="ORF">E1293_05755</name>
</gene>
<dbReference type="InterPro" id="IPR050267">
    <property type="entry name" value="Anti-sigma-factor_SerPK"/>
</dbReference>
<dbReference type="InterPro" id="IPR036890">
    <property type="entry name" value="HATPase_C_sf"/>
</dbReference>
<feature type="compositionally biased region" description="Polar residues" evidence="2">
    <location>
        <begin position="21"/>
        <end position="31"/>
    </location>
</feature>
<evidence type="ECO:0000313" key="4">
    <source>
        <dbReference type="EMBL" id="TDD88900.1"/>
    </source>
</evidence>
<evidence type="ECO:0000259" key="3">
    <source>
        <dbReference type="Pfam" id="PF13581"/>
    </source>
</evidence>
<keyword evidence="4" id="KW-0067">ATP-binding</keyword>
<protein>
    <submittedName>
        <fullName evidence="4">ATP-binding protein</fullName>
    </submittedName>
</protein>
<dbReference type="GO" id="GO:0004674">
    <property type="term" value="F:protein serine/threonine kinase activity"/>
    <property type="evidence" value="ECO:0007669"/>
    <property type="project" value="UniProtKB-KW"/>
</dbReference>
<dbReference type="Pfam" id="PF13581">
    <property type="entry name" value="HATPase_c_2"/>
    <property type="match status" value="1"/>
</dbReference>
<keyword evidence="5" id="KW-1185">Reference proteome</keyword>
<name>A0A4R5BUA5_9ACTN</name>
<dbReference type="RefSeq" id="WP_132194558.1">
    <property type="nucleotide sequence ID" value="NZ_SMKY01000015.1"/>
</dbReference>
<comment type="caution">
    <text evidence="4">The sequence shown here is derived from an EMBL/GenBank/DDBJ whole genome shotgun (WGS) entry which is preliminary data.</text>
</comment>
<dbReference type="CDD" id="cd16936">
    <property type="entry name" value="HATPase_RsbW-like"/>
    <property type="match status" value="1"/>
</dbReference>
<keyword evidence="4" id="KW-0547">Nucleotide-binding</keyword>
<keyword evidence="1" id="KW-0723">Serine/threonine-protein kinase</keyword>
<dbReference type="InterPro" id="IPR003594">
    <property type="entry name" value="HATPase_dom"/>
</dbReference>
<evidence type="ECO:0000256" key="1">
    <source>
        <dbReference type="ARBA" id="ARBA00022527"/>
    </source>
</evidence>
<sequence length="156" mass="16074">MSASPEHSGIGTVGPSGRPLSYSTGQSGLSPTHARNFSCTYLATKASVGIARKAAMRTALAWGFTGEKVDDVCLVVSELVTNSVTAASHGEIRVSLAEDVSGHITVEVWDGSDEMPQRKPAAPTDLGGRGLWIVGALAVHSGVRQGNGGKVVYAVL</sequence>
<accession>A0A4R5BUA5</accession>
<proteinExistence type="predicted"/>
<dbReference type="Proteomes" id="UP000295578">
    <property type="component" value="Unassembled WGS sequence"/>
</dbReference>
<feature type="region of interest" description="Disordered" evidence="2">
    <location>
        <begin position="1"/>
        <end position="31"/>
    </location>
</feature>
<dbReference type="AlphaFoldDB" id="A0A4R5BUA5"/>
<evidence type="ECO:0000313" key="5">
    <source>
        <dbReference type="Proteomes" id="UP000295578"/>
    </source>
</evidence>
<organism evidence="4 5">
    <name type="scientific">Actinomadura darangshiensis</name>
    <dbReference type="NCBI Taxonomy" id="705336"/>
    <lineage>
        <taxon>Bacteria</taxon>
        <taxon>Bacillati</taxon>
        <taxon>Actinomycetota</taxon>
        <taxon>Actinomycetes</taxon>
        <taxon>Streptosporangiales</taxon>
        <taxon>Thermomonosporaceae</taxon>
        <taxon>Actinomadura</taxon>
    </lineage>
</organism>
<keyword evidence="1" id="KW-0808">Transferase</keyword>
<dbReference type="PANTHER" id="PTHR35526">
    <property type="entry name" value="ANTI-SIGMA-F FACTOR RSBW-RELATED"/>
    <property type="match status" value="1"/>
</dbReference>
<feature type="domain" description="Histidine kinase/HSP90-like ATPase" evidence="3">
    <location>
        <begin position="43"/>
        <end position="154"/>
    </location>
</feature>
<dbReference type="Gene3D" id="3.30.565.10">
    <property type="entry name" value="Histidine kinase-like ATPase, C-terminal domain"/>
    <property type="match status" value="1"/>
</dbReference>
<dbReference type="EMBL" id="SMKY01000015">
    <property type="protein sequence ID" value="TDD88900.1"/>
    <property type="molecule type" value="Genomic_DNA"/>
</dbReference>
<evidence type="ECO:0000256" key="2">
    <source>
        <dbReference type="SAM" id="MobiDB-lite"/>
    </source>
</evidence>
<reference evidence="4 5" key="1">
    <citation type="submission" date="2019-03" db="EMBL/GenBank/DDBJ databases">
        <title>Draft genome sequences of novel Actinobacteria.</title>
        <authorList>
            <person name="Sahin N."/>
            <person name="Ay H."/>
            <person name="Saygin H."/>
        </authorList>
    </citation>
    <scope>NUCLEOTIDE SEQUENCE [LARGE SCALE GENOMIC DNA]</scope>
    <source>
        <strain evidence="4 5">DSM 45941</strain>
    </source>
</reference>
<dbReference type="PANTHER" id="PTHR35526:SF3">
    <property type="entry name" value="ANTI-SIGMA-F FACTOR RSBW"/>
    <property type="match status" value="1"/>
</dbReference>
<dbReference type="SUPFAM" id="SSF55874">
    <property type="entry name" value="ATPase domain of HSP90 chaperone/DNA topoisomerase II/histidine kinase"/>
    <property type="match status" value="1"/>
</dbReference>